<feature type="compositionally biased region" description="Basic and acidic residues" evidence="1">
    <location>
        <begin position="752"/>
        <end position="777"/>
    </location>
</feature>
<gene>
    <name evidence="2" type="ORF">HICCMSTLAB_LOCUS2331</name>
</gene>
<organism evidence="2 3">
    <name type="scientific">Cotesia congregata</name>
    <name type="common">Parasitoid wasp</name>
    <name type="synonym">Apanteles congregatus</name>
    <dbReference type="NCBI Taxonomy" id="51543"/>
    <lineage>
        <taxon>Eukaryota</taxon>
        <taxon>Metazoa</taxon>
        <taxon>Ecdysozoa</taxon>
        <taxon>Arthropoda</taxon>
        <taxon>Hexapoda</taxon>
        <taxon>Insecta</taxon>
        <taxon>Pterygota</taxon>
        <taxon>Neoptera</taxon>
        <taxon>Endopterygota</taxon>
        <taxon>Hymenoptera</taxon>
        <taxon>Apocrita</taxon>
        <taxon>Ichneumonoidea</taxon>
        <taxon>Braconidae</taxon>
        <taxon>Microgastrinae</taxon>
        <taxon>Cotesia</taxon>
    </lineage>
</organism>
<feature type="region of interest" description="Disordered" evidence="1">
    <location>
        <begin position="277"/>
        <end position="300"/>
    </location>
</feature>
<feature type="compositionally biased region" description="Acidic residues" evidence="1">
    <location>
        <begin position="567"/>
        <end position="579"/>
    </location>
</feature>
<evidence type="ECO:0000256" key="1">
    <source>
        <dbReference type="SAM" id="MobiDB-lite"/>
    </source>
</evidence>
<feature type="compositionally biased region" description="Basic and acidic residues" evidence="1">
    <location>
        <begin position="580"/>
        <end position="619"/>
    </location>
</feature>
<accession>A0A8J2EL16</accession>
<comment type="caution">
    <text evidence="2">The sequence shown here is derived from an EMBL/GenBank/DDBJ whole genome shotgun (WGS) entry which is preliminary data.</text>
</comment>
<dbReference type="OrthoDB" id="1742084at2759"/>
<feature type="compositionally biased region" description="Basic residues" evidence="1">
    <location>
        <begin position="861"/>
        <end position="870"/>
    </location>
</feature>
<keyword evidence="3" id="KW-1185">Reference proteome</keyword>
<evidence type="ECO:0000313" key="3">
    <source>
        <dbReference type="Proteomes" id="UP000786811"/>
    </source>
</evidence>
<sequence length="870" mass="99643">MEYKRATIVLKSGDQNWITVSRSLKPFAEKEALRPPDWFSHKACANQYTRLLENVDTPKRKKRESGDTIGESIVKRLTQERTAELGQILAFQRDEYQQLKSEVNLLKSGSISDDKLQKMWQAIEQEEREQEQKAKAHSVWLAKRQQKQDLTSQSPAPLTPLKKTLDLNDTPEDTNDEEEKKRGSSTLLTNLLKAPSPTKQIQNATSTAQVTSPTIASLLNSSGSVHMVSSAPQNVTAPIHHIVTSVIPSGTPERPSAGAPTLSMLLALPANLPKGPLPTLPAAKSDTETSVRSSGTKSVNQAPAIQLSNAEAEIANSDNVGEIIEQIDDVIGKDNLPDVIDKDEINEIMEDIEELIKEEITKSPQTEVREVVSKGETFPGVEKNEEVEAKVEKTISLTDSPESEMAIEEIEHSSSNIAEIIGTSIETSKVAHQEKKEEKEEIEEVGDKIEEEVKKEVEGEGKVGEERKEEEKMEVEEDAVEGEKVEKEEKEEVEEVEVKEGIEEVKEEEMEEKNKVEDKEEEEEDKKEEKEEIEEICEKKEDVGKEDKEEWEEEIKEAKEEYKELKDEVEEEKVEEEVGEDKKVKEEKKEVEVEEKKEGSKEEIVVEEVNKEEKEVEGEKNEEEVKEEISEAEKEEEKVEEKEDKEEKEVKGEEEVKEEEKEEEKEVEKEEEVKIEKKEEEKEEKEKDEKEEEKIEDLEVEDKDEVKDEDEEVKEEEAEESVEEMKEEKEEKEEVKEEKEEKVVENKDEEEKEKVEKIEEKVETKEAEEVEVKKEESVTLPENLQPEVEEESSLIKLSGGRAMKTYSKKQNMLVGVTKDVSFRRETRTAGSSNSEFNEINILKRKRSHITPSPHDSESPRLKKRRKSEND</sequence>
<feature type="region of interest" description="Disordered" evidence="1">
    <location>
        <begin position="428"/>
        <end position="534"/>
    </location>
</feature>
<dbReference type="AlphaFoldDB" id="A0A8J2EL16"/>
<dbReference type="PANTHER" id="PTHR15398">
    <property type="entry name" value="BROMODOMAIN-CONTAINING PROTEIN 8"/>
    <property type="match status" value="1"/>
</dbReference>
<dbReference type="GO" id="GO:0035267">
    <property type="term" value="C:NuA4 histone acetyltransferase complex"/>
    <property type="evidence" value="ECO:0007669"/>
    <property type="project" value="TreeGrafter"/>
</dbReference>
<protein>
    <submittedName>
        <fullName evidence="2">Similar to Brd8: Bromodomain-containing protein 8 (Mus musculus)</fullName>
    </submittedName>
</protein>
<feature type="compositionally biased region" description="Polar residues" evidence="1">
    <location>
        <begin position="828"/>
        <end position="837"/>
    </location>
</feature>
<feature type="region of interest" description="Disordered" evidence="1">
    <location>
        <begin position="560"/>
        <end position="796"/>
    </location>
</feature>
<evidence type="ECO:0000313" key="2">
    <source>
        <dbReference type="EMBL" id="CAG5076950.1"/>
    </source>
</evidence>
<feature type="compositionally biased region" description="Basic and acidic residues" evidence="1">
    <location>
        <begin position="723"/>
        <end position="746"/>
    </location>
</feature>
<feature type="region of interest" description="Disordered" evidence="1">
    <location>
        <begin position="824"/>
        <end position="870"/>
    </location>
</feature>
<feature type="compositionally biased region" description="Basic and acidic residues" evidence="1">
    <location>
        <begin position="429"/>
        <end position="471"/>
    </location>
</feature>
<feature type="region of interest" description="Disordered" evidence="1">
    <location>
        <begin position="128"/>
        <end position="187"/>
    </location>
</feature>
<feature type="compositionally biased region" description="Basic and acidic residues" evidence="1">
    <location>
        <begin position="627"/>
        <end position="654"/>
    </location>
</feature>
<dbReference type="PANTHER" id="PTHR15398:SF4">
    <property type="entry name" value="BROMODOMAIN-CONTAINING PROTEIN 8 ISOFORM X1"/>
    <property type="match status" value="1"/>
</dbReference>
<name>A0A8J2EL16_COTCN</name>
<feature type="compositionally biased region" description="Basic and acidic residues" evidence="1">
    <location>
        <begin position="481"/>
        <end position="504"/>
    </location>
</feature>
<feature type="compositionally biased region" description="Acidic residues" evidence="1">
    <location>
        <begin position="689"/>
        <end position="722"/>
    </location>
</feature>
<feature type="compositionally biased region" description="Polar residues" evidence="1">
    <location>
        <begin position="288"/>
        <end position="300"/>
    </location>
</feature>
<reference evidence="2" key="1">
    <citation type="submission" date="2021-04" db="EMBL/GenBank/DDBJ databases">
        <authorList>
            <person name="Chebbi M.A.C M."/>
        </authorList>
    </citation>
    <scope>NUCLEOTIDE SEQUENCE</scope>
</reference>
<dbReference type="Proteomes" id="UP000786811">
    <property type="component" value="Unassembled WGS sequence"/>
</dbReference>
<feature type="compositionally biased region" description="Basic and acidic residues" evidence="1">
    <location>
        <begin position="664"/>
        <end position="688"/>
    </location>
</feature>
<dbReference type="EMBL" id="CAJNRD030001117">
    <property type="protein sequence ID" value="CAG5076950.1"/>
    <property type="molecule type" value="Genomic_DNA"/>
</dbReference>
<proteinExistence type="predicted"/>
<feature type="compositionally biased region" description="Acidic residues" evidence="1">
    <location>
        <begin position="519"/>
        <end position="534"/>
    </location>
</feature>